<dbReference type="PANTHER" id="PTHR42867">
    <property type="entry name" value="MEMBRANE PROTEIN-RELATED"/>
    <property type="match status" value="1"/>
</dbReference>
<organism evidence="1">
    <name type="scientific">uncultured Solirubrobacterales bacterium</name>
    <dbReference type="NCBI Taxonomy" id="768556"/>
    <lineage>
        <taxon>Bacteria</taxon>
        <taxon>Bacillati</taxon>
        <taxon>Actinomycetota</taxon>
        <taxon>Thermoleophilia</taxon>
        <taxon>Solirubrobacterales</taxon>
        <taxon>environmental samples</taxon>
    </lineage>
</organism>
<sequence>MTRPTPSDKLRLGGMALGNGLLVHGPTHWAAAVRDPGGEVRVASGPKPELAAAATERVPGLRGVTKLAEAIAVIPLVKRALPAARLPMQDPKTLAAMVTAALLGQRMRGDRAARRTLGREAAVAGISLLPALMALRGGDLAAYHGVEHKAIAAYEDDASSAADASKEHDRCGSNLVAPLLASAVTGNVAVRRAGLKGPVADTAVALGSVAFAIELFALAERHPDSSAARAVRRPGYEIQRVLGTREPTEAQLEVGEAALAEIVRVEAPAS</sequence>
<dbReference type="PANTHER" id="PTHR42867:SF1">
    <property type="entry name" value="MEMBRANE PROTEIN-RELATED"/>
    <property type="match status" value="1"/>
</dbReference>
<gene>
    <name evidence="1" type="ORF">AVDCRST_MAG17-642</name>
</gene>
<dbReference type="InterPro" id="IPR010787">
    <property type="entry name" value="DUF1385"/>
</dbReference>
<evidence type="ECO:0008006" key="2">
    <source>
        <dbReference type="Google" id="ProtNLM"/>
    </source>
</evidence>
<evidence type="ECO:0000313" key="1">
    <source>
        <dbReference type="EMBL" id="CAA9488675.1"/>
    </source>
</evidence>
<dbReference type="AlphaFoldDB" id="A0A6J4S3C8"/>
<proteinExistence type="predicted"/>
<reference evidence="1" key="1">
    <citation type="submission" date="2020-02" db="EMBL/GenBank/DDBJ databases">
        <authorList>
            <person name="Meier V. D."/>
        </authorList>
    </citation>
    <scope>NUCLEOTIDE SEQUENCE</scope>
    <source>
        <strain evidence="1">AVDCRST_MAG17</strain>
    </source>
</reference>
<dbReference type="EMBL" id="CADCVV010000047">
    <property type="protein sequence ID" value="CAA9488675.1"/>
    <property type="molecule type" value="Genomic_DNA"/>
</dbReference>
<protein>
    <recommendedName>
        <fullName evidence="2">DUF1385 domain-containing protein</fullName>
    </recommendedName>
</protein>
<accession>A0A6J4S3C8</accession>
<dbReference type="Pfam" id="PF07136">
    <property type="entry name" value="DUF1385"/>
    <property type="match status" value="1"/>
</dbReference>
<name>A0A6J4S3C8_9ACTN</name>